<sequence>MVHKQIEEKLEIFDQEISGMRTKLHKSLAIEVNLMSLSKSIDRLVMQAKKEHQSLLKYVESKAKEKSMMSEGLIVYVSQGSVMTKATKEGNSLMKKSEVKHERRKQKLMKT</sequence>
<proteinExistence type="predicted"/>
<keyword evidence="3" id="KW-0489">Methyltransferase</keyword>
<feature type="region of interest" description="Disordered" evidence="1">
    <location>
        <begin position="88"/>
        <end position="111"/>
    </location>
</feature>
<name>A0A5D3DZG3_CUCMM</name>
<dbReference type="AlphaFoldDB" id="A0A5D3DZG3"/>
<dbReference type="Proteomes" id="UP000321947">
    <property type="component" value="Unassembled WGS sequence"/>
</dbReference>
<dbReference type="EMBL" id="SSTE01007511">
    <property type="protein sequence ID" value="KAA0056362.1"/>
    <property type="molecule type" value="Genomic_DNA"/>
</dbReference>
<protein>
    <submittedName>
        <fullName evidence="3">Histone-lysine N-methyltransferase ASHR1 isoform X1</fullName>
    </submittedName>
</protein>
<dbReference type="Proteomes" id="UP000321393">
    <property type="component" value="Unassembled WGS sequence"/>
</dbReference>
<evidence type="ECO:0000313" key="5">
    <source>
        <dbReference type="Proteomes" id="UP000321947"/>
    </source>
</evidence>
<dbReference type="EMBL" id="SSTD01001877">
    <property type="protein sequence ID" value="TYK29153.1"/>
    <property type="molecule type" value="Genomic_DNA"/>
</dbReference>
<dbReference type="GO" id="GO:0032259">
    <property type="term" value="P:methylation"/>
    <property type="evidence" value="ECO:0007669"/>
    <property type="project" value="UniProtKB-KW"/>
</dbReference>
<dbReference type="GO" id="GO:0008168">
    <property type="term" value="F:methyltransferase activity"/>
    <property type="evidence" value="ECO:0007669"/>
    <property type="project" value="UniProtKB-KW"/>
</dbReference>
<evidence type="ECO:0000256" key="1">
    <source>
        <dbReference type="SAM" id="MobiDB-lite"/>
    </source>
</evidence>
<accession>A0A5D3DZG3</accession>
<evidence type="ECO:0000313" key="2">
    <source>
        <dbReference type="EMBL" id="KAA0056362.1"/>
    </source>
</evidence>
<gene>
    <name evidence="3" type="ORF">E5676_scaffold120G003050</name>
    <name evidence="2" type="ORF">E6C27_scaffold186G00980</name>
</gene>
<keyword evidence="3" id="KW-0808">Transferase</keyword>
<evidence type="ECO:0000313" key="3">
    <source>
        <dbReference type="EMBL" id="TYK29153.1"/>
    </source>
</evidence>
<organism evidence="3 5">
    <name type="scientific">Cucumis melo var. makuwa</name>
    <name type="common">Oriental melon</name>
    <dbReference type="NCBI Taxonomy" id="1194695"/>
    <lineage>
        <taxon>Eukaryota</taxon>
        <taxon>Viridiplantae</taxon>
        <taxon>Streptophyta</taxon>
        <taxon>Embryophyta</taxon>
        <taxon>Tracheophyta</taxon>
        <taxon>Spermatophyta</taxon>
        <taxon>Magnoliopsida</taxon>
        <taxon>eudicotyledons</taxon>
        <taxon>Gunneridae</taxon>
        <taxon>Pentapetalae</taxon>
        <taxon>rosids</taxon>
        <taxon>fabids</taxon>
        <taxon>Cucurbitales</taxon>
        <taxon>Cucurbitaceae</taxon>
        <taxon>Benincaseae</taxon>
        <taxon>Cucumis</taxon>
    </lineage>
</organism>
<comment type="caution">
    <text evidence="3">The sequence shown here is derived from an EMBL/GenBank/DDBJ whole genome shotgun (WGS) entry which is preliminary data.</text>
</comment>
<evidence type="ECO:0000313" key="4">
    <source>
        <dbReference type="Proteomes" id="UP000321393"/>
    </source>
</evidence>
<feature type="compositionally biased region" description="Basic residues" evidence="1">
    <location>
        <begin position="102"/>
        <end position="111"/>
    </location>
</feature>
<reference evidence="4 5" key="1">
    <citation type="submission" date="2019-08" db="EMBL/GenBank/DDBJ databases">
        <title>Draft genome sequences of two oriental melons (Cucumis melo L. var makuwa).</title>
        <authorList>
            <person name="Kwon S.-Y."/>
        </authorList>
    </citation>
    <scope>NUCLEOTIDE SEQUENCE [LARGE SCALE GENOMIC DNA]</scope>
    <source>
        <strain evidence="5">cv. Chang Bougi</strain>
        <strain evidence="4">cv. SW 3</strain>
        <tissue evidence="3">Leaf</tissue>
    </source>
</reference>